<evidence type="ECO:0000313" key="2">
    <source>
        <dbReference type="EMBL" id="MDJ1502054.1"/>
    </source>
</evidence>
<dbReference type="Gene3D" id="1.10.3210.10">
    <property type="entry name" value="Hypothetical protein af1432"/>
    <property type="match status" value="1"/>
</dbReference>
<dbReference type="GO" id="GO:0006203">
    <property type="term" value="P:dGTP catabolic process"/>
    <property type="evidence" value="ECO:0007669"/>
    <property type="project" value="TreeGrafter"/>
</dbReference>
<keyword evidence="3" id="KW-1185">Reference proteome</keyword>
<protein>
    <submittedName>
        <fullName evidence="2">HD domain-containing protein</fullName>
    </submittedName>
</protein>
<dbReference type="CDD" id="cd00077">
    <property type="entry name" value="HDc"/>
    <property type="match status" value="1"/>
</dbReference>
<evidence type="ECO:0000313" key="3">
    <source>
        <dbReference type="Proteomes" id="UP001232063"/>
    </source>
</evidence>
<dbReference type="GO" id="GO:0008832">
    <property type="term" value="F:dGTPase activity"/>
    <property type="evidence" value="ECO:0007669"/>
    <property type="project" value="TreeGrafter"/>
</dbReference>
<feature type="domain" description="HD/PDEase" evidence="1">
    <location>
        <begin position="55"/>
        <end position="267"/>
    </location>
</feature>
<comment type="caution">
    <text evidence="2">The sequence shown here is derived from an EMBL/GenBank/DDBJ whole genome shotgun (WGS) entry which is preliminary data.</text>
</comment>
<dbReference type="RefSeq" id="WP_314511867.1">
    <property type="nucleotide sequence ID" value="NZ_JASJOU010000004.1"/>
</dbReference>
<sequence>MQFDYRDNYYGSILDPLHGDIKLSEIEKWCISQPIFSRLRKIKQNTFLYYVFPSANHTRFEHSIGVMHLAGKIFDSCKENYATGNKKQEKYSLQTNPNFFDLNTLQGQEQVYYQELRLAALLHDIGHGPMSHLFDEFSISKEAFLKIVDGDKQLQKYKVGFENLIDKNNGKVEHEVISCAFIFYLIDKMKNVYIHTPQKFSNSSQYVVDSLSSERIVKMIEPKFEGLEDIKHNDLVYTEFFSKIVTGFPIDADRMDYLLRDSYFSGVTYGVYDINRIFASFLAYKNKKNEVDLCFKESGLESMLRFIQSRSHLYNQVYFHKTNRAANTMLTYGTRPTCSCGTKSKLLDECENLEKLLEFYTINSDEYFLNRTVKKQLAQSMTQKKVIEELVNRKLFKRVYQKKIVLGVYSDKELETRKIKEIRQKIDNQLNSLFELDNICAVSDYYENFTFKEADSKSITLAKKKNKKYEFIEDWKKAGKEFAILDITVGVLRIYLRRTFKDSDEFQTFEERIRAVLRQEIEDLEKYED</sequence>
<dbReference type="Proteomes" id="UP001232063">
    <property type="component" value="Unassembled WGS sequence"/>
</dbReference>
<reference evidence="2" key="1">
    <citation type="submission" date="2023-05" db="EMBL/GenBank/DDBJ databases">
        <authorList>
            <person name="Zhang X."/>
        </authorList>
    </citation>
    <scope>NUCLEOTIDE SEQUENCE</scope>
    <source>
        <strain evidence="2">BD1B2-1</strain>
    </source>
</reference>
<dbReference type="InterPro" id="IPR003607">
    <property type="entry name" value="HD/PDEase_dom"/>
</dbReference>
<gene>
    <name evidence="2" type="ORF">QNI22_15415</name>
</gene>
<accession>A0AAE3R5X3</accession>
<dbReference type="InterPro" id="IPR050135">
    <property type="entry name" value="dGTPase-like"/>
</dbReference>
<dbReference type="InterPro" id="IPR006674">
    <property type="entry name" value="HD_domain"/>
</dbReference>
<name>A0AAE3R5X3_9BACT</name>
<evidence type="ECO:0000259" key="1">
    <source>
        <dbReference type="SMART" id="SM00471"/>
    </source>
</evidence>
<dbReference type="SUPFAM" id="SSF109604">
    <property type="entry name" value="HD-domain/PDEase-like"/>
    <property type="match status" value="1"/>
</dbReference>
<dbReference type="EMBL" id="JASJOU010000004">
    <property type="protein sequence ID" value="MDJ1502054.1"/>
    <property type="molecule type" value="Genomic_DNA"/>
</dbReference>
<organism evidence="2 3">
    <name type="scientific">Xanthocytophaga agilis</name>
    <dbReference type="NCBI Taxonomy" id="3048010"/>
    <lineage>
        <taxon>Bacteria</taxon>
        <taxon>Pseudomonadati</taxon>
        <taxon>Bacteroidota</taxon>
        <taxon>Cytophagia</taxon>
        <taxon>Cytophagales</taxon>
        <taxon>Rhodocytophagaceae</taxon>
        <taxon>Xanthocytophaga</taxon>
    </lineage>
</organism>
<dbReference type="PANTHER" id="PTHR11373:SF4">
    <property type="entry name" value="DEOXYNUCLEOSIDE TRIPHOSPHATE TRIPHOSPHOHYDROLASE SAMHD1"/>
    <property type="match status" value="1"/>
</dbReference>
<dbReference type="AlphaFoldDB" id="A0AAE3R5X3"/>
<proteinExistence type="predicted"/>
<dbReference type="Pfam" id="PF01966">
    <property type="entry name" value="HD"/>
    <property type="match status" value="1"/>
</dbReference>
<dbReference type="SMART" id="SM00471">
    <property type="entry name" value="HDc"/>
    <property type="match status" value="1"/>
</dbReference>
<dbReference type="PANTHER" id="PTHR11373">
    <property type="entry name" value="DEOXYNUCLEOSIDE TRIPHOSPHATE TRIPHOSPHOHYDROLASE"/>
    <property type="match status" value="1"/>
</dbReference>